<sequence>MFAHKRNELAWPGLAWHKLNIWKINKIKSMSNLRTEFTLKELTNIAFGAPTIGPDNLTALHILVLCLLRKRQYEGEIVSIEGIPAVCLRKLLKKCKKPKLSFEYMETSFKKKFDLLEKLEIRMTCLQRKYETHLECARKCERYIKYPKTFWQKYNLQTEDIRDSDSDMGKLLENRLFINVLREKSTNVVLEKFGCLELKIENLRGKLEEFRTDLIENDVLKKIDAILPMGKEIKKLDEIANRNGLLLTNTAPEIQDMLNCKVDRVILPSLSNWLKAEFPKTEDVVMDLLKIPVECVSASVWDTNKNLCLSCGNNFTSSANNVLPFRGWNQICVCQPFTKHSNLLEKIKKFRIKTYRVTHQTTTRSFHMLPVNLNKSHSTISISKYIKPWDSTRSLTASETRELSSHLKKSAIFKPLVSIRLDDSKRDVRPVIRVHSVVSLNSGSFE</sequence>
<reference evidence="2" key="1">
    <citation type="submission" date="2014-03" db="EMBL/GenBank/DDBJ databases">
        <authorList>
            <person name="Aksoy S."/>
            <person name="Warren W."/>
            <person name="Wilson R.K."/>
        </authorList>
    </citation>
    <scope>NUCLEOTIDE SEQUENCE [LARGE SCALE GENOMIC DNA]</scope>
    <source>
        <strain evidence="2">IAEA</strain>
    </source>
</reference>
<reference evidence="1" key="2">
    <citation type="submission" date="2020-05" db="UniProtKB">
        <authorList>
            <consortium name="EnsemblMetazoa"/>
        </authorList>
    </citation>
    <scope>IDENTIFICATION</scope>
    <source>
        <strain evidence="1">IAEA</strain>
    </source>
</reference>
<protein>
    <submittedName>
        <fullName evidence="1">Uncharacterized protein</fullName>
    </submittedName>
</protein>
<evidence type="ECO:0000313" key="1">
    <source>
        <dbReference type="EnsemblMetazoa" id="GPAI024829-PA"/>
    </source>
</evidence>
<dbReference type="EnsemblMetazoa" id="GPAI024829-RA">
    <property type="protein sequence ID" value="GPAI024829-PA"/>
    <property type="gene ID" value="GPAI024829"/>
</dbReference>
<proteinExistence type="predicted"/>
<dbReference type="VEuPathDB" id="VectorBase:GPAI024829"/>
<name>A0A1A9ZTW0_GLOPL</name>
<evidence type="ECO:0000313" key="2">
    <source>
        <dbReference type="Proteomes" id="UP000092445"/>
    </source>
</evidence>
<organism evidence="1 2">
    <name type="scientific">Glossina pallidipes</name>
    <name type="common">Tsetse fly</name>
    <dbReference type="NCBI Taxonomy" id="7398"/>
    <lineage>
        <taxon>Eukaryota</taxon>
        <taxon>Metazoa</taxon>
        <taxon>Ecdysozoa</taxon>
        <taxon>Arthropoda</taxon>
        <taxon>Hexapoda</taxon>
        <taxon>Insecta</taxon>
        <taxon>Pterygota</taxon>
        <taxon>Neoptera</taxon>
        <taxon>Endopterygota</taxon>
        <taxon>Diptera</taxon>
        <taxon>Brachycera</taxon>
        <taxon>Muscomorpha</taxon>
        <taxon>Hippoboscoidea</taxon>
        <taxon>Glossinidae</taxon>
        <taxon>Glossina</taxon>
    </lineage>
</organism>
<dbReference type="Proteomes" id="UP000092445">
    <property type="component" value="Unassembled WGS sequence"/>
</dbReference>
<dbReference type="AlphaFoldDB" id="A0A1A9ZTW0"/>
<keyword evidence="2" id="KW-1185">Reference proteome</keyword>
<accession>A0A1A9ZTW0</accession>